<organism evidence="4 5">
    <name type="scientific">Paenibacillus urinalis</name>
    <dbReference type="NCBI Taxonomy" id="521520"/>
    <lineage>
        <taxon>Bacteria</taxon>
        <taxon>Bacillati</taxon>
        <taxon>Bacillota</taxon>
        <taxon>Bacilli</taxon>
        <taxon>Bacillales</taxon>
        <taxon>Paenibacillaceae</taxon>
        <taxon>Paenibacillus</taxon>
    </lineage>
</organism>
<dbReference type="SUPFAM" id="SSF158791">
    <property type="entry name" value="MgtE N-terminal domain-like"/>
    <property type="match status" value="1"/>
</dbReference>
<feature type="domain" description="Magnesium transporter MgtE intracellular" evidence="3">
    <location>
        <begin position="153"/>
        <end position="218"/>
    </location>
</feature>
<evidence type="ECO:0000259" key="3">
    <source>
        <dbReference type="Pfam" id="PF03448"/>
    </source>
</evidence>
<proteinExistence type="predicted"/>
<keyword evidence="2" id="KW-0472">Membrane</keyword>
<dbReference type="Pfam" id="PF03448">
    <property type="entry name" value="MgtE_N"/>
    <property type="match status" value="1"/>
</dbReference>
<evidence type="ECO:0000313" key="4">
    <source>
        <dbReference type="EMBL" id="WDH84486.1"/>
    </source>
</evidence>
<dbReference type="AlphaFoldDB" id="A0AAX3N3Q9"/>
<evidence type="ECO:0000313" key="5">
    <source>
        <dbReference type="Proteomes" id="UP001220962"/>
    </source>
</evidence>
<evidence type="ECO:0000256" key="2">
    <source>
        <dbReference type="SAM" id="Phobius"/>
    </source>
</evidence>
<evidence type="ECO:0000256" key="1">
    <source>
        <dbReference type="SAM" id="Coils"/>
    </source>
</evidence>
<protein>
    <submittedName>
        <fullName evidence="4">Kinesin</fullName>
    </submittedName>
</protein>
<keyword evidence="2" id="KW-1133">Transmembrane helix</keyword>
<dbReference type="Proteomes" id="UP001220962">
    <property type="component" value="Chromosome"/>
</dbReference>
<dbReference type="RefSeq" id="WP_047909719.1">
    <property type="nucleotide sequence ID" value="NZ_CP118101.1"/>
</dbReference>
<sequence length="313" mass="34496">MVGKDKEELERESSSGWEKFLVIAIPIVFTAVLVTVLLIVLNGDFKNKAFAFLSQVPIVKEWIPEDALDPELVKERKLEQQMESDQATIATLKADLEAAEQGLAEAEVQKTQQDDKVKQLEEEIKQLEEAKDSSTEDGEEQVDPYVQEIRDLAKMYGEMKPSKAAPIIQSMTKEEQVQLMSEMKSDEQIGILEKMNPQSAAELTSALKEVTTSEVKAIAALQSQLAASQPAAETTQTNNSRNLDQTELTQTFSSMSAASGAELILEMNKISSDRAITILKTVDDAKRAELLDSMSGIDKEASAKILNRLMGGK</sequence>
<accession>A0AAX3N3Q9</accession>
<dbReference type="InterPro" id="IPR006668">
    <property type="entry name" value="Mg_transptr_MgtE_intracell_dom"/>
</dbReference>
<feature type="coiled-coil region" evidence="1">
    <location>
        <begin position="75"/>
        <end position="137"/>
    </location>
</feature>
<gene>
    <name evidence="4" type="ORF">PUW23_09870</name>
</gene>
<name>A0AAX3N3Q9_9BACL</name>
<keyword evidence="2" id="KW-0812">Transmembrane</keyword>
<keyword evidence="1" id="KW-0175">Coiled coil</keyword>
<dbReference type="EMBL" id="CP118101">
    <property type="protein sequence ID" value="WDH84486.1"/>
    <property type="molecule type" value="Genomic_DNA"/>
</dbReference>
<feature type="transmembrane region" description="Helical" evidence="2">
    <location>
        <begin position="20"/>
        <end position="41"/>
    </location>
</feature>
<reference evidence="4" key="1">
    <citation type="submission" date="2023-02" db="EMBL/GenBank/DDBJ databases">
        <title>Pathogen: clinical or host-associated sample.</title>
        <authorList>
            <person name="Hergert J."/>
            <person name="Casey R."/>
            <person name="Wagner J."/>
            <person name="Young E.L."/>
            <person name="Oakeson K.F."/>
        </authorList>
    </citation>
    <scope>NUCLEOTIDE SEQUENCE</scope>
    <source>
        <strain evidence="4">2022CK-00830</strain>
    </source>
</reference>